<feature type="compositionally biased region" description="Basic and acidic residues" evidence="2">
    <location>
        <begin position="1174"/>
        <end position="1184"/>
    </location>
</feature>
<feature type="compositionally biased region" description="Basic and acidic residues" evidence="2">
    <location>
        <begin position="1666"/>
        <end position="1677"/>
    </location>
</feature>
<feature type="compositionally biased region" description="Polar residues" evidence="2">
    <location>
        <begin position="1495"/>
        <end position="1526"/>
    </location>
</feature>
<feature type="compositionally biased region" description="Basic and acidic residues" evidence="2">
    <location>
        <begin position="2042"/>
        <end position="2078"/>
    </location>
</feature>
<feature type="compositionally biased region" description="Basic and acidic residues" evidence="2">
    <location>
        <begin position="1267"/>
        <end position="1288"/>
    </location>
</feature>
<feature type="region of interest" description="Disordered" evidence="2">
    <location>
        <begin position="928"/>
        <end position="990"/>
    </location>
</feature>
<feature type="compositionally biased region" description="Basic and acidic residues" evidence="2">
    <location>
        <begin position="1196"/>
        <end position="1207"/>
    </location>
</feature>
<feature type="region of interest" description="Disordered" evidence="2">
    <location>
        <begin position="1826"/>
        <end position="1988"/>
    </location>
</feature>
<accession>A0A8T1WI94</accession>
<feature type="compositionally biased region" description="Low complexity" evidence="2">
    <location>
        <begin position="2992"/>
        <end position="3001"/>
    </location>
</feature>
<dbReference type="EMBL" id="JAGDFM010000001">
    <property type="protein sequence ID" value="KAG7393832.1"/>
    <property type="molecule type" value="Genomic_DNA"/>
</dbReference>
<feature type="compositionally biased region" description="Basic and acidic residues" evidence="2">
    <location>
        <begin position="72"/>
        <end position="86"/>
    </location>
</feature>
<feature type="compositionally biased region" description="Basic and acidic residues" evidence="2">
    <location>
        <begin position="1244"/>
        <end position="1260"/>
    </location>
</feature>
<feature type="compositionally biased region" description="Acidic residues" evidence="2">
    <location>
        <begin position="1465"/>
        <end position="1476"/>
    </location>
</feature>
<evidence type="ECO:0000313" key="4">
    <source>
        <dbReference type="Proteomes" id="UP000694044"/>
    </source>
</evidence>
<feature type="region of interest" description="Disordered" evidence="2">
    <location>
        <begin position="2905"/>
        <end position="3013"/>
    </location>
</feature>
<comment type="caution">
    <text evidence="3">The sequence shown here is derived from an EMBL/GenBank/DDBJ whole genome shotgun (WGS) entry which is preliminary data.</text>
</comment>
<feature type="coiled-coil region" evidence="1">
    <location>
        <begin position="2542"/>
        <end position="2569"/>
    </location>
</feature>
<feature type="region of interest" description="Disordered" evidence="2">
    <location>
        <begin position="2469"/>
        <end position="2540"/>
    </location>
</feature>
<feature type="compositionally biased region" description="Acidic residues" evidence="2">
    <location>
        <begin position="1917"/>
        <end position="1947"/>
    </location>
</feature>
<feature type="compositionally biased region" description="Polar residues" evidence="2">
    <location>
        <begin position="834"/>
        <end position="844"/>
    </location>
</feature>
<feature type="compositionally biased region" description="Polar residues" evidence="2">
    <location>
        <begin position="2517"/>
        <end position="2529"/>
    </location>
</feature>
<feature type="region of interest" description="Disordered" evidence="2">
    <location>
        <begin position="279"/>
        <end position="351"/>
    </location>
</feature>
<feature type="region of interest" description="Disordered" evidence="2">
    <location>
        <begin position="126"/>
        <end position="147"/>
    </location>
</feature>
<feature type="region of interest" description="Disordered" evidence="2">
    <location>
        <begin position="2223"/>
        <end position="2454"/>
    </location>
</feature>
<feature type="compositionally biased region" description="Acidic residues" evidence="2">
    <location>
        <begin position="2018"/>
        <end position="2028"/>
    </location>
</feature>
<keyword evidence="4" id="KW-1185">Reference proteome</keyword>
<dbReference type="Proteomes" id="UP000694044">
    <property type="component" value="Unassembled WGS sequence"/>
</dbReference>
<feature type="compositionally biased region" description="Basic and acidic residues" evidence="2">
    <location>
        <begin position="931"/>
        <end position="940"/>
    </location>
</feature>
<feature type="region of interest" description="Disordered" evidence="2">
    <location>
        <begin position="803"/>
        <end position="904"/>
    </location>
</feature>
<feature type="region of interest" description="Disordered" evidence="2">
    <location>
        <begin position="2012"/>
        <end position="2143"/>
    </location>
</feature>
<feature type="region of interest" description="Disordered" evidence="2">
    <location>
        <begin position="1"/>
        <end position="32"/>
    </location>
</feature>
<feature type="compositionally biased region" description="Low complexity" evidence="2">
    <location>
        <begin position="1551"/>
        <end position="1561"/>
    </location>
</feature>
<feature type="region of interest" description="Disordered" evidence="2">
    <location>
        <begin position="1005"/>
        <end position="1070"/>
    </location>
</feature>
<feature type="coiled-coil region" evidence="1">
    <location>
        <begin position="1087"/>
        <end position="1119"/>
    </location>
</feature>
<evidence type="ECO:0000313" key="3">
    <source>
        <dbReference type="EMBL" id="KAG7393832.1"/>
    </source>
</evidence>
<feature type="compositionally biased region" description="Basic and acidic residues" evidence="2">
    <location>
        <begin position="136"/>
        <end position="147"/>
    </location>
</feature>
<feature type="compositionally biased region" description="Basic and acidic residues" evidence="2">
    <location>
        <begin position="1979"/>
        <end position="1988"/>
    </location>
</feature>
<feature type="compositionally biased region" description="Polar residues" evidence="2">
    <location>
        <begin position="2092"/>
        <end position="2112"/>
    </location>
</feature>
<feature type="compositionally biased region" description="Acidic residues" evidence="2">
    <location>
        <begin position="1868"/>
        <end position="1885"/>
    </location>
</feature>
<feature type="region of interest" description="Disordered" evidence="2">
    <location>
        <begin position="1131"/>
        <end position="1295"/>
    </location>
</feature>
<sequence>MEGRGRQDANAVRRSGTFSGRQVPLEMGKVRVGRSGRPVPAVFSAAASRRAVTSSQEAAAVPSAALSPRVTLESHPRSPFRRNEELSKTVLRVSEDSTGSRFQVTRVTGSRLSARSPQIRFKGRRSTASEFATRSAEMRTSRDDGMELSRSVEGAQMNFVRQPRKSSHLPEKVVTNDSEDQHISVEELTTKDPGNSTAVDLLLTEEQKEEVSATVSEEKTMQPNSENVRPPELPDRKALTLPTASAGAGTFVSSMPSLTKLRSSFTARELALFTQRLDTSEGEGNVQTRYHVASHPHSTTTAISSPASRDNHERVRSEQRGMTHKRALPPSKPQRDSGNFSSNEERHVVSSWKRVDTSIDQIYEDPSIDMVQLHLIHSHNTTSGQKKRKMLERERVLAAASGLREHQSEEQRRQEQLQQRKLQLQKMSDAIRLRNQRTVRARAAHSSDSNQRRVKSGRRSENAPSLPKRKPPVPRLSRNGLSAMPQQLKRKKKASDPPQGGVSASILMGLTSDSSVTTTQQEDATAAPNDTSAHETMTNPPVEHQAVKRKPPATTPRSSKKKKKGLTAQPPEAKAAIRAREERRAIAREYMELQKHSRRIWHAKAKEQSQREQEKRQQQLEILEATRLKHLRLSKKRSKYHKKYDIEVINTSIDTPTKPGYLSEGGRSDKELVLDEPHLDGENDQTIGNFGISELASHYETRTVSFDGKPRSNPLSVQEASQHVEADERVRKLLELREKAAALSARLSGLRNRTNNSETMNSPTAFLGSNRLGFEATNVVESGFQAQVSDTGIRALVNNDVHGSAHGSEYEHEEVDEEESEHDDNNHGIDRESQQSVSGRSDFTSNEHDTTRITGHAGMTQSSVVDEEVESVSVTRSRRDLHQNQEFVDATDSTEHVVPDMNDEEDIDIRSIGVYNIGVVWPLQQNDEAEEANRVSETKEVTTAPLASSLSSSSSAASSPPASPAISRREQRLADLGESHDEEKGSSEEAFEVAFYQQLKNRVNAPSALIDDEAREGMSSYRRKETEEEVKSDSGSDSKSDLRLYPADQGVNHGRETRSKASQPSAGLMRLIRETDDSLSVIDQAANKLYHEQLERSEREKEKELQERMEAEKKALLEKDMALKAVMASITGKKSASEMSDSDDDADVQARDDDNELQSSQYKRLEEIMDEVEQERAREHEKSRRPAHAAASVQDEYEHQSKYEPKTTRVQNAKANTRRRDGLPVSPSSTFWDQLVAETTSNEFDDHPGQENFDRPRVEIDDSELVAQRESRLRDDGEQKAGHSESPPRVHSPRTLSRRLMAAVDYQEAILEAHMQISMMEHAQELGTVQAETITLAQAFKEEMEHNATSHQLALDHATLEKKFDGDIQDVMQQLDTIRQVEEQERIANESRMEQELKLANLRESSVQTEPSLRSDAATSAALCVDASTSPVRFSVDTAVQHDSIDQKADISSSVAKATSHELEYASEEDADPYEETFEKESQMQVGQQHRDGANTVNASSIAESLSRSPPQSENDSESEIQSVLSDQADGDDFEESGVAKSVGDEESFSEESQAVSAVESIIDDEVHESRTSRTVKSKVDESASMDYEDDFEASSPKVRVAPNRLSLETVEDFVEDELEVSRSDEHSKASDGIEEDVVGGHDSAKTGEEAVSEDMEDDYYSSDTSRGDSKSTEKSVIKQTATVVHETERSIVQTPDRKKGGRVPTTTPDEIGLNAMQTSDSVSAYVLDLERRKKAEESLLNLRLQAVDQKYQRELKQLECTMSGDHEIKIRKETLTMAFLAEKANVESLKAASTARYYQDLRTFRSLALDWPHAAGRGIDGGQNTPFYSEHMASSVPPVPSATHAAASKSPTQADDTQDASSRRDEYTDEFASDPENDDADVINEESNGTNAAIPESGSIISEHSQREKEPSDIPESSEVDDEDDFEQEDDEDKSISVQEEEDQYEDAFASMSEGVSAQKDIAVEDEIAESSEIGYQSKDDTAHDDSEYAEDFASISESTPTQRAALAKLSASVENGIEEQEIEEDEKASQAGEISSGSEIAEHDHESRASEDKEHSDEIPESDQRKYSEDDFESGHLEQSALPHTEPNLGEQSISVQEGQSNSEDSSTTKLLIAEVATLQEAAGATSNTRSETEDGKVAKKKAKVEELLQAKERLLKQQKEAFRRDEEKRQVDVLAKLALGVDVKGELRRAKDEISQQLVSEFSTLQQTYPILKVTSHLAGNEVPTKERQDTVHTPSVMSKLFSKNTATDRPSVAEDGYDEEFEAASFEEASNDTHADSNKISSSKQSVVASYEADEVGDSQTGDQHRKYEIEAEDSNYEVESEDPSPQSDIDEDEVPSVVDEEEEHAVDEHEASGANDESDGYENDYENDYENESFDEVHSVHDIPPESGGGDVSIAEEPPVEDTTKDDGTLEKSGHDDEDAYSDEGFASASESFTNEVPPVDEAENSLNIHQIAATSELAVAQAAVGAEESSSEDEELTEAIETVVAQLEDKQPTGPVSPREDEPDHVPESALNESKSLAASVSLSRDEEEESLTKSIEERTARLRALRQRIEDRKDAILAVQKQMSVERRKEKMVAEEKLLCDEMESVERLLHVDEAALALCRQRNRLEMMHLEARHLEHSIGRKPNGNVCEQESENDLLLGFDYVEEAQNNGKQQRYPTPAPRGGNIIRGFDMLDGYAYIEAAEPMDSNEFAPIVAARLSPEVIVRKAEAEGGDSDEGGNDAADYGRGVLTGLDECLHAVNNDIGDGERYTAPNQDTCVKDNESLAQLTSEHDGDNDSLQGSDDERFTRVTVDEKAHAHEASVVDRRLGASQEDESNSVMVEQEASIQQASELEVSDEPSAPMLRQEFPDVQGPVNLLAGYSFVEVAEAVSNPQSGLANEDLLVDFDYVEFVESVAVHDTYHEEDHPTGNCTDTSDANREVQEESISSSGCEGMHGVYENEPAIESEDYQTTKAPPQRGLVPNSSTASHTESPARKEEATTKVEDASANAESNSEAVEDEVNAEDRIPQDEDAIDRVTTLLYDDLFHELEKDIVTAISSRRSVQEEQQPLEMVSLGLSRIPSTPFIRGQISEVGSESIDSRYTADWSVEQSSESVHVESTSEVPDEVVADESEEVASIASIEGSAVYANSFAEESSLNSKEDGEMSPAHVFSGETEKEERIENSAQDVGSKVEIDKQQAVQVSAKVKAEKVSRDVTDDSDKALQMEQVADTIFATVFDEIVNSGLQLWSRQQPAAPSPGSSQPTVQCSIKSGATTPTVVKTTRESTKRVVSQDPSSRDRTLTERIVGQLEIVDGEIRLPAFNSIGVGNDPTTHVLYDAVEDLARGCFCAIQQSSLGEHPLDDTSMLAVIHRHVRVEIDELLAIRAQSEHELERQLQLISDESGAETGLTGDVLLAQNCVASNVSSIVSKVQSDLSRTTEELSAAVQSTRPTLLPRTPISRAKSSSILSSLQTQQDQELQQRVTRMILSDLLRDAGLS</sequence>
<feature type="compositionally biased region" description="Polar residues" evidence="2">
    <location>
        <begin position="1226"/>
        <end position="1242"/>
    </location>
</feature>
<feature type="compositionally biased region" description="Basic and acidic residues" evidence="2">
    <location>
        <begin position="1620"/>
        <end position="1632"/>
    </location>
</feature>
<feature type="compositionally biased region" description="Basic and acidic residues" evidence="2">
    <location>
        <begin position="2504"/>
        <end position="2513"/>
    </location>
</feature>
<dbReference type="OrthoDB" id="116474at2759"/>
<feature type="region of interest" description="Disordered" evidence="2">
    <location>
        <begin position="161"/>
        <end position="181"/>
    </location>
</feature>
<protein>
    <submittedName>
        <fullName evidence="3">Uncharacterized protein</fullName>
    </submittedName>
</protein>
<organism evidence="3 4">
    <name type="scientific">Phytophthora pseudosyringae</name>
    <dbReference type="NCBI Taxonomy" id="221518"/>
    <lineage>
        <taxon>Eukaryota</taxon>
        <taxon>Sar</taxon>
        <taxon>Stramenopiles</taxon>
        <taxon>Oomycota</taxon>
        <taxon>Peronosporomycetes</taxon>
        <taxon>Peronosporales</taxon>
        <taxon>Peronosporaceae</taxon>
        <taxon>Phytophthora</taxon>
    </lineage>
</organism>
<feature type="compositionally biased region" description="Basic and acidic residues" evidence="2">
    <location>
        <begin position="2978"/>
        <end position="2991"/>
    </location>
</feature>
<feature type="compositionally biased region" description="Acidic residues" evidence="2">
    <location>
        <begin position="2361"/>
        <end position="2379"/>
    </location>
</feature>
<feature type="compositionally biased region" description="Basic and acidic residues" evidence="2">
    <location>
        <begin position="2133"/>
        <end position="2143"/>
    </location>
</feature>
<feature type="compositionally biased region" description="Basic and acidic residues" evidence="2">
    <location>
        <begin position="1639"/>
        <end position="1649"/>
    </location>
</feature>
<feature type="compositionally biased region" description="Basic and acidic residues" evidence="2">
    <location>
        <begin position="967"/>
        <end position="987"/>
    </location>
</feature>
<feature type="compositionally biased region" description="Acidic residues" evidence="2">
    <location>
        <begin position="1610"/>
        <end position="1619"/>
    </location>
</feature>
<feature type="compositionally biased region" description="Acidic residues" evidence="2">
    <location>
        <begin position="1651"/>
        <end position="1661"/>
    </location>
</feature>
<feature type="compositionally biased region" description="Polar residues" evidence="2">
    <location>
        <begin position="2235"/>
        <end position="2252"/>
    </location>
</feature>
<feature type="compositionally biased region" description="Polar residues" evidence="2">
    <location>
        <begin position="511"/>
        <end position="539"/>
    </location>
</feature>
<feature type="compositionally biased region" description="Basic and acidic residues" evidence="2">
    <location>
        <begin position="309"/>
        <end position="321"/>
    </location>
</feature>
<feature type="compositionally biased region" description="Polar residues" evidence="2">
    <location>
        <begin position="2282"/>
        <end position="2292"/>
    </location>
</feature>
<feature type="compositionally biased region" description="Low complexity" evidence="2">
    <location>
        <begin position="944"/>
        <end position="960"/>
    </location>
</feature>
<feature type="compositionally biased region" description="Acidic residues" evidence="2">
    <location>
        <begin position="2475"/>
        <end position="2484"/>
    </location>
</feature>
<feature type="compositionally biased region" description="Acidic residues" evidence="2">
    <location>
        <begin position="811"/>
        <end position="822"/>
    </location>
</feature>
<evidence type="ECO:0000256" key="2">
    <source>
        <dbReference type="SAM" id="MobiDB-lite"/>
    </source>
</evidence>
<feature type="region of interest" description="Disordered" evidence="2">
    <location>
        <begin position="3142"/>
        <end position="3164"/>
    </location>
</feature>
<evidence type="ECO:0000256" key="1">
    <source>
        <dbReference type="SAM" id="Coils"/>
    </source>
</evidence>
<feature type="compositionally biased region" description="Basic and acidic residues" evidence="2">
    <location>
        <begin position="1568"/>
        <end position="1582"/>
    </location>
</feature>
<feature type="region of interest" description="Disordered" evidence="2">
    <location>
        <begin position="207"/>
        <end position="236"/>
    </location>
</feature>
<feature type="compositionally biased region" description="Polar residues" evidence="2">
    <location>
        <begin position="296"/>
        <end position="308"/>
    </location>
</feature>
<feature type="region of interest" description="Disordered" evidence="2">
    <location>
        <begin position="436"/>
        <end position="576"/>
    </location>
</feature>
<feature type="region of interest" description="Disordered" evidence="2">
    <location>
        <begin position="53"/>
        <end position="86"/>
    </location>
</feature>
<feature type="compositionally biased region" description="Basic and acidic residues" evidence="2">
    <location>
        <begin position="823"/>
        <end position="833"/>
    </location>
</feature>
<feature type="compositionally biased region" description="Basic and acidic residues" evidence="2">
    <location>
        <begin position="207"/>
        <end position="220"/>
    </location>
</feature>
<feature type="compositionally biased region" description="Polar residues" evidence="2">
    <location>
        <begin position="2968"/>
        <end position="2977"/>
    </location>
</feature>
<feature type="compositionally biased region" description="Basic and acidic residues" evidence="2">
    <location>
        <begin position="2407"/>
        <end position="2420"/>
    </location>
</feature>
<feature type="region of interest" description="Disordered" evidence="2">
    <location>
        <begin position="1460"/>
        <end position="1710"/>
    </location>
</feature>
<proteinExistence type="predicted"/>
<gene>
    <name evidence="3" type="ORF">PHYPSEUDO_000009</name>
</gene>
<feature type="compositionally biased region" description="Basic and acidic residues" evidence="2">
    <location>
        <begin position="2380"/>
        <end position="2389"/>
    </location>
</feature>
<reference evidence="3" key="1">
    <citation type="submission" date="2021-02" db="EMBL/GenBank/DDBJ databases">
        <authorList>
            <person name="Palmer J.M."/>
        </authorList>
    </citation>
    <scope>NUCLEOTIDE SEQUENCE</scope>
    <source>
        <strain evidence="3">SCRP734</strain>
    </source>
</reference>
<keyword evidence="1" id="KW-0175">Coiled coil</keyword>
<feature type="compositionally biased region" description="Basic and acidic residues" evidence="2">
    <location>
        <begin position="1022"/>
        <end position="1042"/>
    </location>
</feature>
<feature type="compositionally biased region" description="Acidic residues" evidence="2">
    <location>
        <begin position="2315"/>
        <end position="2350"/>
    </location>
</feature>
<name>A0A8T1WI94_9STRA</name>